<evidence type="ECO:0000313" key="2">
    <source>
        <dbReference type="EMBL" id="PYE55787.1"/>
    </source>
</evidence>
<dbReference type="AlphaFoldDB" id="A0A318SRS2"/>
<dbReference type="InterPro" id="IPR027417">
    <property type="entry name" value="P-loop_NTPase"/>
</dbReference>
<dbReference type="GO" id="GO:0005524">
    <property type="term" value="F:ATP binding"/>
    <property type="evidence" value="ECO:0007669"/>
    <property type="project" value="InterPro"/>
</dbReference>
<feature type="domain" description="ATPase dynein-related AAA" evidence="1">
    <location>
        <begin position="25"/>
        <end position="125"/>
    </location>
</feature>
<dbReference type="RefSeq" id="WP_110885336.1">
    <property type="nucleotide sequence ID" value="NZ_QJSX01000002.1"/>
</dbReference>
<evidence type="ECO:0000259" key="1">
    <source>
        <dbReference type="Pfam" id="PF07728"/>
    </source>
</evidence>
<keyword evidence="3" id="KW-1185">Reference proteome</keyword>
<dbReference type="CDD" id="cd00009">
    <property type="entry name" value="AAA"/>
    <property type="match status" value="1"/>
</dbReference>
<reference evidence="2 3" key="1">
    <citation type="submission" date="2018-06" db="EMBL/GenBank/DDBJ databases">
        <title>Genomic Encyclopedia of Type Strains, Phase IV (KMG-IV): sequencing the most valuable type-strain genomes for metagenomic binning, comparative biology and taxonomic classification.</title>
        <authorList>
            <person name="Goeker M."/>
        </authorList>
    </citation>
    <scope>NUCLEOTIDE SEQUENCE [LARGE SCALE GENOMIC DNA]</scope>
    <source>
        <strain evidence="2 3">DSM 18048</strain>
    </source>
</reference>
<dbReference type="Pfam" id="PF07728">
    <property type="entry name" value="AAA_5"/>
    <property type="match status" value="1"/>
</dbReference>
<organism evidence="2 3">
    <name type="scientific">Deinococcus yavapaiensis KR-236</name>
    <dbReference type="NCBI Taxonomy" id="694435"/>
    <lineage>
        <taxon>Bacteria</taxon>
        <taxon>Thermotogati</taxon>
        <taxon>Deinococcota</taxon>
        <taxon>Deinococci</taxon>
        <taxon>Deinococcales</taxon>
        <taxon>Deinococcaceae</taxon>
        <taxon>Deinococcus</taxon>
    </lineage>
</organism>
<dbReference type="Gene3D" id="3.40.50.300">
    <property type="entry name" value="P-loop containing nucleotide triphosphate hydrolases"/>
    <property type="match status" value="1"/>
</dbReference>
<dbReference type="Proteomes" id="UP000248326">
    <property type="component" value="Unassembled WGS sequence"/>
</dbReference>
<sequence length="349" mass="38125">MLNVTLRSLHDFLDKLVVNDVPLAVMLWGPPGIGKSQAVAKVAASHGLHLEDVRISQLAPTDLRGVPYVTERDFEEKLKEKVTAFAAPDFLPRVGRAVLFLDELNAAPPAMVAITQQLLLDRRVGNYVVPDGVFIWAAGNRKEDRASVFDMSAPVANRMLHLGVAPDVNEWIAYGSSANVDSRILAFVGYRPSKLHDFDADAPDPAWPSPRSWVMASTLLSVGLSVSAAVGEATASEFEAFCDVYDRLPDARAILEGRSAKPFPKSDSIDERWAITTALSSQVESGEELANALLWIGRGEPEWFQLCASLGVTRLREQGKDGDLAEMIPRVPGFREALVEHARTMALAR</sequence>
<protein>
    <submittedName>
        <fullName evidence="2">Dynein-related subfamily AAA family protein</fullName>
    </submittedName>
</protein>
<dbReference type="InterPro" id="IPR011704">
    <property type="entry name" value="ATPase_dyneun-rel_AAA"/>
</dbReference>
<proteinExistence type="predicted"/>
<dbReference type="SUPFAM" id="SSF52540">
    <property type="entry name" value="P-loop containing nucleoside triphosphate hydrolases"/>
    <property type="match status" value="1"/>
</dbReference>
<dbReference type="OrthoDB" id="9808317at2"/>
<comment type="caution">
    <text evidence="2">The sequence shown here is derived from an EMBL/GenBank/DDBJ whole genome shotgun (WGS) entry which is preliminary data.</text>
</comment>
<dbReference type="EMBL" id="QJSX01000002">
    <property type="protein sequence ID" value="PYE55787.1"/>
    <property type="molecule type" value="Genomic_DNA"/>
</dbReference>
<evidence type="ECO:0000313" key="3">
    <source>
        <dbReference type="Proteomes" id="UP000248326"/>
    </source>
</evidence>
<name>A0A318SRS2_9DEIO</name>
<dbReference type="GO" id="GO:0016887">
    <property type="term" value="F:ATP hydrolysis activity"/>
    <property type="evidence" value="ECO:0007669"/>
    <property type="project" value="InterPro"/>
</dbReference>
<accession>A0A318SRS2</accession>
<gene>
    <name evidence="2" type="ORF">DES52_102152</name>
</gene>